<keyword evidence="3" id="KW-1185">Reference proteome</keyword>
<evidence type="ECO:0000313" key="3">
    <source>
        <dbReference type="Proteomes" id="UP000274429"/>
    </source>
</evidence>
<dbReference type="AlphaFoldDB" id="A0A0R3WXS5"/>
<evidence type="ECO:0000313" key="2">
    <source>
        <dbReference type="EMBL" id="VDM27210.1"/>
    </source>
</evidence>
<reference evidence="4" key="1">
    <citation type="submission" date="2017-02" db="UniProtKB">
        <authorList>
            <consortium name="WormBaseParasite"/>
        </authorList>
    </citation>
    <scope>IDENTIFICATION</scope>
</reference>
<accession>A0A0R3WXS5</accession>
<dbReference type="EMBL" id="UYWX01007952">
    <property type="protein sequence ID" value="VDM27210.1"/>
    <property type="molecule type" value="Genomic_DNA"/>
</dbReference>
<organism evidence="4">
    <name type="scientific">Hydatigena taeniaeformis</name>
    <name type="common">Feline tapeworm</name>
    <name type="synonym">Taenia taeniaeformis</name>
    <dbReference type="NCBI Taxonomy" id="6205"/>
    <lineage>
        <taxon>Eukaryota</taxon>
        <taxon>Metazoa</taxon>
        <taxon>Spiralia</taxon>
        <taxon>Lophotrochozoa</taxon>
        <taxon>Platyhelminthes</taxon>
        <taxon>Cestoda</taxon>
        <taxon>Eucestoda</taxon>
        <taxon>Cyclophyllidea</taxon>
        <taxon>Taeniidae</taxon>
        <taxon>Hydatigera</taxon>
    </lineage>
</organism>
<reference evidence="2 3" key="2">
    <citation type="submission" date="2018-11" db="EMBL/GenBank/DDBJ databases">
        <authorList>
            <consortium name="Pathogen Informatics"/>
        </authorList>
    </citation>
    <scope>NUCLEOTIDE SEQUENCE [LARGE SCALE GENOMIC DNA]</scope>
</reference>
<name>A0A0R3WXS5_HYDTA</name>
<dbReference type="Proteomes" id="UP000274429">
    <property type="component" value="Unassembled WGS sequence"/>
</dbReference>
<dbReference type="WBParaSite" id="TTAC_0000556501-mRNA-1">
    <property type="protein sequence ID" value="TTAC_0000556501-mRNA-1"/>
    <property type="gene ID" value="TTAC_0000556501"/>
</dbReference>
<protein>
    <submittedName>
        <fullName evidence="4">Nuclear transcription factor Y subunit</fullName>
    </submittedName>
</protein>
<proteinExistence type="predicted"/>
<sequence length="100" mass="11045">MTELMDGQQYQLPGAAALRKPSVMPSSQQQQPVMMQQQQQQTQMISLGQETFVFEPLEGQAIPSTLLEQQTRAPEPFTGSSSQARGATMQEVFVQVNVCV</sequence>
<evidence type="ECO:0000256" key="1">
    <source>
        <dbReference type="SAM" id="MobiDB-lite"/>
    </source>
</evidence>
<feature type="region of interest" description="Disordered" evidence="1">
    <location>
        <begin position="18"/>
        <end position="41"/>
    </location>
</feature>
<evidence type="ECO:0000313" key="4">
    <source>
        <dbReference type="WBParaSite" id="TTAC_0000556501-mRNA-1"/>
    </source>
</evidence>
<feature type="compositionally biased region" description="Low complexity" evidence="1">
    <location>
        <begin position="21"/>
        <end position="41"/>
    </location>
</feature>
<gene>
    <name evidence="2" type="ORF">TTAC_LOCUS5550</name>
</gene>